<organism evidence="1 2">
    <name type="scientific">Streptomyces virginiae</name>
    <name type="common">Streptomyces cinnamonensis</name>
    <dbReference type="NCBI Taxonomy" id="1961"/>
    <lineage>
        <taxon>Bacteria</taxon>
        <taxon>Bacillati</taxon>
        <taxon>Actinomycetota</taxon>
        <taxon>Actinomycetes</taxon>
        <taxon>Kitasatosporales</taxon>
        <taxon>Streptomycetaceae</taxon>
        <taxon>Streptomyces</taxon>
    </lineage>
</organism>
<keyword evidence="2" id="KW-1185">Reference proteome</keyword>
<name>A0ABZ1T4U4_STRVG</name>
<proteinExistence type="predicted"/>
<accession>A0ABZ1T4U4</accession>
<sequence>MSAEHARPSTLFHFARGSEGCPAHAARRRHPFTRRLRGRILAYRDIEFVACETTCDRGADEGFLLLVHVRKVVGEIRYRRCAACARGVITGVDIDAVFRSTGLDTRALSHLRARHPGIAWRSTLTLRTTRGLLRRMRIPTSDAGADVGATCPHDPARRARP</sequence>
<reference evidence="1" key="1">
    <citation type="submission" date="2022-10" db="EMBL/GenBank/DDBJ databases">
        <title>The complete genomes of actinobacterial strains from the NBC collection.</title>
        <authorList>
            <person name="Joergensen T.S."/>
            <person name="Alvarez Arevalo M."/>
            <person name="Sterndorff E.B."/>
            <person name="Faurdal D."/>
            <person name="Vuksanovic O."/>
            <person name="Mourched A.-S."/>
            <person name="Charusanti P."/>
            <person name="Shaw S."/>
            <person name="Blin K."/>
            <person name="Weber T."/>
        </authorList>
    </citation>
    <scope>NUCLEOTIDE SEQUENCE</scope>
    <source>
        <strain evidence="1">NBC_00248</strain>
    </source>
</reference>
<gene>
    <name evidence="1" type="ORF">OG517_05280</name>
</gene>
<evidence type="ECO:0000313" key="2">
    <source>
        <dbReference type="Proteomes" id="UP001432039"/>
    </source>
</evidence>
<dbReference type="EMBL" id="CP108090">
    <property type="protein sequence ID" value="WUQ10885.1"/>
    <property type="molecule type" value="Genomic_DNA"/>
</dbReference>
<evidence type="ECO:0000313" key="1">
    <source>
        <dbReference type="EMBL" id="WUQ10885.1"/>
    </source>
</evidence>
<dbReference type="RefSeq" id="WP_328960410.1">
    <property type="nucleotide sequence ID" value="NZ_CP108090.1"/>
</dbReference>
<dbReference type="Proteomes" id="UP001432039">
    <property type="component" value="Chromosome"/>
</dbReference>
<protein>
    <submittedName>
        <fullName evidence="1">Uncharacterized protein</fullName>
    </submittedName>
</protein>